<evidence type="ECO:0000313" key="2">
    <source>
        <dbReference type="Proteomes" id="UP000028761"/>
    </source>
</evidence>
<evidence type="ECO:0000313" key="1">
    <source>
        <dbReference type="Ensembl" id="ENSPANP00000060290.1"/>
    </source>
</evidence>
<dbReference type="GeneTree" id="ENSGT00940000161627"/>
<dbReference type="PANTHER" id="PTHR46254">
    <property type="entry name" value="PROTEIN GVQW1-RELATED"/>
    <property type="match status" value="1"/>
</dbReference>
<dbReference type="PANTHER" id="PTHR46254:SF11">
    <property type="entry name" value="SECRETED PROTEIN"/>
    <property type="match status" value="1"/>
</dbReference>
<dbReference type="Ensembl" id="ENSPANT00000062405.1">
    <property type="protein sequence ID" value="ENSPANP00000060290.1"/>
    <property type="gene ID" value="ENSPANG00000044905.1"/>
</dbReference>
<reference evidence="1 2" key="1">
    <citation type="submission" date="2012-03" db="EMBL/GenBank/DDBJ databases">
        <title>Whole Genome Assembly of Papio anubis.</title>
        <authorList>
            <person name="Liu Y.L."/>
            <person name="Abraham K.A."/>
            <person name="Akbar H.A."/>
            <person name="Ali S.A."/>
            <person name="Anosike U.A."/>
            <person name="Aqrawi P.A."/>
            <person name="Arias F.A."/>
            <person name="Attaway T.A."/>
            <person name="Awwad R.A."/>
            <person name="Babu C.B."/>
            <person name="Bandaranaike D.B."/>
            <person name="Battles P.B."/>
            <person name="Bell A.B."/>
            <person name="Beltran B.B."/>
            <person name="Berhane-Mersha D.B."/>
            <person name="Bess C.B."/>
            <person name="Bickham C.B."/>
            <person name="Bolden T.B."/>
            <person name="Carter K.C."/>
            <person name="Chau D.C."/>
            <person name="Chavez A.C."/>
            <person name="Clerc-Blankenburg K.C."/>
            <person name="Coyle M.C."/>
            <person name="Dao M.D."/>
            <person name="Davila M.L.D."/>
            <person name="Davy-Carroll L.D."/>
            <person name="Denson S.D."/>
            <person name="Dinh H.D."/>
            <person name="Fernandez S.F."/>
            <person name="Fernando P.F."/>
            <person name="Forbes L.F."/>
            <person name="Francis C.F."/>
            <person name="Francisco L.F."/>
            <person name="Fu Q.F."/>
            <person name="Garcia-Iii R.G."/>
            <person name="Garrett T.G."/>
            <person name="Gross S.G."/>
            <person name="Gubbala S.G."/>
            <person name="Hirani K.H."/>
            <person name="Hogues M.H."/>
            <person name="Hollins B.H."/>
            <person name="Jackson L.J."/>
            <person name="Javaid M.J."/>
            <person name="Jhangiani S.J."/>
            <person name="Johnson A.J."/>
            <person name="Johnson B.J."/>
            <person name="Jones J.J."/>
            <person name="Joshi V.J."/>
            <person name="Kalu J.K."/>
            <person name="Khan N.K."/>
            <person name="Korchina V.K."/>
            <person name="Kovar C.K."/>
            <person name="Lago L.L."/>
            <person name="Lara F.L."/>
            <person name="Le T.-K.L."/>
            <person name="Lee S.L."/>
            <person name="Legall-Iii F.L."/>
            <person name="Lemon S.L."/>
            <person name="Liu J.L."/>
            <person name="Liu Y.-S.L."/>
            <person name="Liyanage D.L."/>
            <person name="Lopez J.L."/>
            <person name="Lorensuhewa L.L."/>
            <person name="Mata R.M."/>
            <person name="Mathew T.M."/>
            <person name="Mercado C.M."/>
            <person name="Mercado I.M."/>
            <person name="Morales K.M."/>
            <person name="Morgan M.M."/>
            <person name="Munidasa M.M."/>
            <person name="Ngo D.N."/>
            <person name="Nguyen L.N."/>
            <person name="Nguyen T.N."/>
            <person name="Nguyen N.N."/>
            <person name="Obregon M.O."/>
            <person name="Okwuonu G.O."/>
            <person name="Ongeri F.O."/>
            <person name="Onwere C.O."/>
            <person name="Osifeso I.O."/>
            <person name="Parra A.P."/>
            <person name="Patil S.P."/>
            <person name="Perez A.P."/>
            <person name="Perez Y.P."/>
            <person name="Pham C.P."/>
            <person name="Pu L.-L.P."/>
            <person name="Puazo M.P."/>
            <person name="Quiroz J.Q."/>
            <person name="Rouhana J.R."/>
            <person name="Ruiz M.R."/>
            <person name="Ruiz S.-J.R."/>
            <person name="Saada N.S."/>
            <person name="Santibanez J.S."/>
            <person name="Scheel M.S."/>
            <person name="Schneider B.S."/>
            <person name="Simmons D.S."/>
            <person name="Sisson I.S."/>
            <person name="Tang L.-Y.T."/>
            <person name="Thornton R.T."/>
            <person name="Tisius J.T."/>
            <person name="Toledanes G.T."/>
            <person name="Trejos Z.T."/>
            <person name="Usmani K.U."/>
            <person name="Varghese R.V."/>
            <person name="Vattathil S.V."/>
            <person name="Vee V.V."/>
            <person name="Walker D.W."/>
            <person name="Weissenberger G.W."/>
            <person name="White C.W."/>
            <person name="Williams A.W."/>
            <person name="Woodworth J.W."/>
            <person name="Wright R.W."/>
            <person name="Zhu Y.Z."/>
            <person name="Han Y.H."/>
            <person name="Newsham I.N."/>
            <person name="Nazareth L.N."/>
            <person name="Worley K.W."/>
            <person name="Muzny D.M."/>
            <person name="Rogers J.R."/>
            <person name="Gibbs R.G."/>
        </authorList>
    </citation>
    <scope>NUCLEOTIDE SEQUENCE [LARGE SCALE GENOMIC DNA]</scope>
</reference>
<keyword evidence="2" id="KW-1185">Reference proteome</keyword>
<protein>
    <submittedName>
        <fullName evidence="1">Uncharacterized protein</fullName>
    </submittedName>
</protein>
<sequence length="157" mass="17791">MLLTQSLFGGLFTRTRLTFWCHDSDQGTSLGRSTPCPPALCSVRKIHLRSLVLRPSSPRNISPILNRDSARLHPGEINSHVAHTKPVWWSLLTDEHDRYHLGSLHSLPPGFKLFSCLSLLSSWDYRHVPPRLANFCIFSRDEVSPGWPGWSRTPGLK</sequence>
<reference evidence="1" key="2">
    <citation type="submission" date="2025-08" db="UniProtKB">
        <authorList>
            <consortium name="Ensembl"/>
        </authorList>
    </citation>
    <scope>IDENTIFICATION</scope>
</reference>
<name>A0A8I5R2N1_PAPAN</name>
<proteinExistence type="predicted"/>
<organism evidence="1 2">
    <name type="scientific">Papio anubis</name>
    <name type="common">Olive baboon</name>
    <dbReference type="NCBI Taxonomy" id="9555"/>
    <lineage>
        <taxon>Eukaryota</taxon>
        <taxon>Metazoa</taxon>
        <taxon>Chordata</taxon>
        <taxon>Craniata</taxon>
        <taxon>Vertebrata</taxon>
        <taxon>Euteleostomi</taxon>
        <taxon>Mammalia</taxon>
        <taxon>Eutheria</taxon>
        <taxon>Euarchontoglires</taxon>
        <taxon>Primates</taxon>
        <taxon>Haplorrhini</taxon>
        <taxon>Catarrhini</taxon>
        <taxon>Cercopithecidae</taxon>
        <taxon>Cercopithecinae</taxon>
        <taxon>Papio</taxon>
    </lineage>
</organism>
<accession>A0A8I5R2N1</accession>
<reference evidence="1" key="3">
    <citation type="submission" date="2025-09" db="UniProtKB">
        <authorList>
            <consortium name="Ensembl"/>
        </authorList>
    </citation>
    <scope>IDENTIFICATION</scope>
</reference>
<dbReference type="Proteomes" id="UP000028761">
    <property type="component" value="Chromosome 8"/>
</dbReference>
<dbReference type="AlphaFoldDB" id="A0A8I5R2N1"/>